<dbReference type="PANTHER" id="PTHR47979">
    <property type="entry name" value="DRAB11-RELATED"/>
    <property type="match status" value="1"/>
</dbReference>
<dbReference type="PRINTS" id="PR00449">
    <property type="entry name" value="RASTRNSFRMNG"/>
</dbReference>
<feature type="compositionally biased region" description="Gly residues" evidence="13">
    <location>
        <begin position="763"/>
        <end position="783"/>
    </location>
</feature>
<comment type="similarity">
    <text evidence="3">Belongs to the SLC35F solute transporter family.</text>
</comment>
<evidence type="ECO:0000313" key="16">
    <source>
        <dbReference type="Proteomes" id="UP001224775"/>
    </source>
</evidence>
<accession>A0AAD8YM20</accession>
<evidence type="ECO:0000256" key="6">
    <source>
        <dbReference type="ARBA" id="ARBA00022741"/>
    </source>
</evidence>
<dbReference type="SMART" id="SM00177">
    <property type="entry name" value="ARF"/>
    <property type="match status" value="1"/>
</dbReference>
<dbReference type="CDD" id="cd01868">
    <property type="entry name" value="Rab11_like"/>
    <property type="match status" value="1"/>
</dbReference>
<organism evidence="15 16">
    <name type="scientific">Skeletonema marinoi</name>
    <dbReference type="NCBI Taxonomy" id="267567"/>
    <lineage>
        <taxon>Eukaryota</taxon>
        <taxon>Sar</taxon>
        <taxon>Stramenopiles</taxon>
        <taxon>Ochrophyta</taxon>
        <taxon>Bacillariophyta</taxon>
        <taxon>Coscinodiscophyceae</taxon>
        <taxon>Thalassiosirophycidae</taxon>
        <taxon>Thalassiosirales</taxon>
        <taxon>Skeletonemataceae</taxon>
        <taxon>Skeletonema</taxon>
        <taxon>Skeletonema marinoi-dohrnii complex</taxon>
    </lineage>
</organism>
<keyword evidence="8" id="KW-0342">GTP-binding</keyword>
<feature type="compositionally biased region" description="Polar residues" evidence="13">
    <location>
        <begin position="800"/>
        <end position="812"/>
    </location>
</feature>
<dbReference type="Pfam" id="PF00071">
    <property type="entry name" value="Ras"/>
    <property type="match status" value="1"/>
</dbReference>
<feature type="region of interest" description="Disordered" evidence="13">
    <location>
        <begin position="757"/>
        <end position="812"/>
    </location>
</feature>
<evidence type="ECO:0000256" key="4">
    <source>
        <dbReference type="ARBA" id="ARBA00022448"/>
    </source>
</evidence>
<evidence type="ECO:0000256" key="3">
    <source>
        <dbReference type="ARBA" id="ARBA00007863"/>
    </source>
</evidence>
<dbReference type="GO" id="GO:0003924">
    <property type="term" value="F:GTPase activity"/>
    <property type="evidence" value="ECO:0007669"/>
    <property type="project" value="InterPro"/>
</dbReference>
<dbReference type="GO" id="GO:0022857">
    <property type="term" value="F:transmembrane transporter activity"/>
    <property type="evidence" value="ECO:0007669"/>
    <property type="project" value="InterPro"/>
</dbReference>
<reference evidence="15" key="1">
    <citation type="submission" date="2023-06" db="EMBL/GenBank/DDBJ databases">
        <title>Survivors Of The Sea: Transcriptome response of Skeletonema marinoi to long-term dormancy.</title>
        <authorList>
            <person name="Pinder M.I.M."/>
            <person name="Kourtchenko O."/>
            <person name="Robertson E.K."/>
            <person name="Larsson T."/>
            <person name="Maumus F."/>
            <person name="Osuna-Cruz C.M."/>
            <person name="Vancaester E."/>
            <person name="Stenow R."/>
            <person name="Vandepoele K."/>
            <person name="Ploug H."/>
            <person name="Bruchert V."/>
            <person name="Godhe A."/>
            <person name="Topel M."/>
        </authorList>
    </citation>
    <scope>NUCLEOTIDE SEQUENCE</scope>
    <source>
        <strain evidence="15">R05AC</strain>
    </source>
</reference>
<keyword evidence="5 14" id="KW-0812">Transmembrane</keyword>
<evidence type="ECO:0000256" key="9">
    <source>
        <dbReference type="ARBA" id="ARBA00023136"/>
    </source>
</evidence>
<keyword evidence="10" id="KW-0449">Lipoprotein</keyword>
<sequence>MRETACNYVFGNCKALVFGQFLSLFLAGTGAIQSSLYLSCGLSAPTFSMFTFYFPLSIITMSRLIYQSRCNPSCTRQLSSSSLQEQGQQIIIECQTCNALPRQRKQNTTKSSKIRTRIRAKPEKRNHLLSHWSTQMDDMYNTRERTHDQFNTEEDAGYLMASNDNNIANSTCRECSEQRTSSQKSHSLFGIIPLKCNPLLYAAVAVTDVYANYATILAFKYTTLTSVSLFDALAIPSAIILSRFAFGRRYTKVHFLGVLVCFIGIAINALQDYKEDKALELSDDAVESEQEELIEADYPHKMLGDTLAIIGGILFGIDNTLQEVAVRDWGSQLEYLGCMTFFATVISFLQMMTLERDEILDFFRQSDSDTCPQYVGLLLLFAFSVGGMLNYLGISAFLRISDAAFLNLSLLTGDAWAVLYSVYAEHIYPPGTFYVALVITVTGVLIYETAPSPVTDNKVEERPEVLGEIQLVENVDADTDTEREVKKCNRVRVISLKLEFIHRKANGPHWKTIPELRAAYPPHRFHPAPTVTDTDTLLKTLTISDATSSPFQFFVRETEDRQGTSPPAALVLLSISIATMDNESYDFIFKIVLLGDSGVGKSNLVFRFTKNDFNKDSKSTIGVEFATKTVQIDDNRLVKAQIWDTAGQERYRSIASSYYRGAVGALLVYDITDRDSFNHVPMWLKEVEENAEKDCLIMLVGNKMDLSEERAVFVRDGRSFARKNGLAFIETSALDATGVDTAFQRILQEIYKTQTKKQPLGGEKAGGNNGDNGAGAGSGGTPGKGQTIHLGATTGEDFSMPNQQQQKQNCCA</sequence>
<dbReference type="GO" id="GO:0005525">
    <property type="term" value="F:GTP binding"/>
    <property type="evidence" value="ECO:0007669"/>
    <property type="project" value="UniProtKB-KW"/>
</dbReference>
<evidence type="ECO:0000256" key="14">
    <source>
        <dbReference type="SAM" id="Phobius"/>
    </source>
</evidence>
<dbReference type="InterPro" id="IPR050209">
    <property type="entry name" value="Rab_GTPases_membrane_traffic"/>
</dbReference>
<dbReference type="GO" id="GO:0012505">
    <property type="term" value="C:endomembrane system"/>
    <property type="evidence" value="ECO:0007669"/>
    <property type="project" value="UniProtKB-SubCell"/>
</dbReference>
<dbReference type="InterPro" id="IPR027417">
    <property type="entry name" value="P-loop_NTPase"/>
</dbReference>
<dbReference type="InterPro" id="IPR009262">
    <property type="entry name" value="SLC35_F1/F2/F6"/>
</dbReference>
<dbReference type="PROSITE" id="PS51421">
    <property type="entry name" value="RAS"/>
    <property type="match status" value="1"/>
</dbReference>
<dbReference type="SMART" id="SM00173">
    <property type="entry name" value="RAS"/>
    <property type="match status" value="1"/>
</dbReference>
<dbReference type="InterPro" id="IPR005225">
    <property type="entry name" value="Small_GTP-bd"/>
</dbReference>
<evidence type="ECO:0000256" key="13">
    <source>
        <dbReference type="SAM" id="MobiDB-lite"/>
    </source>
</evidence>
<keyword evidence="9 14" id="KW-0472">Membrane</keyword>
<feature type="transmembrane region" description="Helical" evidence="14">
    <location>
        <begin position="227"/>
        <end position="246"/>
    </location>
</feature>
<gene>
    <name evidence="15" type="ORF">QTG54_001030</name>
</gene>
<feature type="transmembrane region" description="Helical" evidence="14">
    <location>
        <begin position="333"/>
        <end position="354"/>
    </location>
</feature>
<keyword evidence="6" id="KW-0547">Nucleotide-binding</keyword>
<comment type="caution">
    <text evidence="15">The sequence shown here is derived from an EMBL/GenBank/DDBJ whole genome shotgun (WGS) entry which is preliminary data.</text>
</comment>
<dbReference type="SMART" id="SM00175">
    <property type="entry name" value="RAB"/>
    <property type="match status" value="1"/>
</dbReference>
<keyword evidence="16" id="KW-1185">Reference proteome</keyword>
<keyword evidence="4" id="KW-0813">Transport</keyword>
<evidence type="ECO:0000256" key="10">
    <source>
        <dbReference type="ARBA" id="ARBA00023288"/>
    </source>
</evidence>
<dbReference type="SMART" id="SM00176">
    <property type="entry name" value="RAN"/>
    <property type="match status" value="1"/>
</dbReference>
<dbReference type="SUPFAM" id="SSF103481">
    <property type="entry name" value="Multidrug resistance efflux transporter EmrE"/>
    <property type="match status" value="1"/>
</dbReference>
<keyword evidence="11" id="KW-0636">Prenylation</keyword>
<comment type="subcellular location">
    <subcellularLocation>
        <location evidence="12">Endomembrane system</location>
        <topology evidence="12">Lipid-anchor</topology>
    </subcellularLocation>
    <subcellularLocation>
        <location evidence="1">Membrane</location>
        <topology evidence="1">Multi-pass membrane protein</topology>
    </subcellularLocation>
</comment>
<evidence type="ECO:0000313" key="15">
    <source>
        <dbReference type="EMBL" id="KAK1749091.1"/>
    </source>
</evidence>
<name>A0AAD8YM20_9STRA</name>
<dbReference type="InterPro" id="IPR037185">
    <property type="entry name" value="EmrE-like"/>
</dbReference>
<dbReference type="FunFam" id="3.40.50.300:FF:000067">
    <property type="entry name" value="ras-related protein RABA1f"/>
    <property type="match status" value="1"/>
</dbReference>
<evidence type="ECO:0000256" key="2">
    <source>
        <dbReference type="ARBA" id="ARBA00006270"/>
    </source>
</evidence>
<dbReference type="SUPFAM" id="SSF52540">
    <property type="entry name" value="P-loop containing nucleoside triphosphate hydrolases"/>
    <property type="match status" value="1"/>
</dbReference>
<proteinExistence type="inferred from homology"/>
<evidence type="ECO:0000256" key="7">
    <source>
        <dbReference type="ARBA" id="ARBA00022989"/>
    </source>
</evidence>
<feature type="transmembrane region" description="Helical" evidence="14">
    <location>
        <begin position="374"/>
        <end position="392"/>
    </location>
</feature>
<evidence type="ECO:0000256" key="8">
    <source>
        <dbReference type="ARBA" id="ARBA00023134"/>
    </source>
</evidence>
<dbReference type="Gene3D" id="3.40.50.300">
    <property type="entry name" value="P-loop containing nucleotide triphosphate hydrolases"/>
    <property type="match status" value="1"/>
</dbReference>
<dbReference type="EMBL" id="JATAAI010000001">
    <property type="protein sequence ID" value="KAK1749091.1"/>
    <property type="molecule type" value="Genomic_DNA"/>
</dbReference>
<evidence type="ECO:0000256" key="1">
    <source>
        <dbReference type="ARBA" id="ARBA00004141"/>
    </source>
</evidence>
<dbReference type="PROSITE" id="PS51420">
    <property type="entry name" value="RHO"/>
    <property type="match status" value="1"/>
</dbReference>
<feature type="transmembrane region" description="Helical" evidence="14">
    <location>
        <begin position="47"/>
        <end position="66"/>
    </location>
</feature>
<dbReference type="PROSITE" id="PS51419">
    <property type="entry name" value="RAB"/>
    <property type="match status" value="1"/>
</dbReference>
<keyword evidence="7 14" id="KW-1133">Transmembrane helix</keyword>
<dbReference type="Pfam" id="PF06027">
    <property type="entry name" value="SLC35F"/>
    <property type="match status" value="1"/>
</dbReference>
<dbReference type="Proteomes" id="UP001224775">
    <property type="component" value="Unassembled WGS sequence"/>
</dbReference>
<dbReference type="AlphaFoldDB" id="A0AAD8YM20"/>
<evidence type="ECO:0000256" key="12">
    <source>
        <dbReference type="ARBA" id="ARBA00037868"/>
    </source>
</evidence>
<dbReference type="NCBIfam" id="TIGR00231">
    <property type="entry name" value="small_GTP"/>
    <property type="match status" value="1"/>
</dbReference>
<evidence type="ECO:0000256" key="5">
    <source>
        <dbReference type="ARBA" id="ARBA00022692"/>
    </source>
</evidence>
<protein>
    <submittedName>
        <fullName evidence="15">Rab family small GTPase</fullName>
    </submittedName>
</protein>
<dbReference type="InterPro" id="IPR001806">
    <property type="entry name" value="Small_GTPase"/>
</dbReference>
<dbReference type="GO" id="GO:0016020">
    <property type="term" value="C:membrane"/>
    <property type="evidence" value="ECO:0007669"/>
    <property type="project" value="UniProtKB-SubCell"/>
</dbReference>
<evidence type="ECO:0000256" key="11">
    <source>
        <dbReference type="ARBA" id="ARBA00023289"/>
    </source>
</evidence>
<feature type="transmembrane region" description="Helical" evidence="14">
    <location>
        <begin position="253"/>
        <end position="271"/>
    </location>
</feature>
<dbReference type="SMART" id="SM00174">
    <property type="entry name" value="RHO"/>
    <property type="match status" value="1"/>
</dbReference>
<comment type="similarity">
    <text evidence="2">Belongs to the small GTPase superfamily. Rab family.</text>
</comment>